<dbReference type="PATRIC" id="fig|1333857.3.peg.1190"/>
<dbReference type="AlphaFoldDB" id="T5KDJ8"/>
<proteinExistence type="predicted"/>
<dbReference type="Proteomes" id="UP000016033">
    <property type="component" value="Unassembled WGS sequence"/>
</dbReference>
<evidence type="ECO:0000313" key="1">
    <source>
        <dbReference type="EMBL" id="EQM81683.1"/>
    </source>
</evidence>
<dbReference type="InterPro" id="IPR049693">
    <property type="entry name" value="Daptide_RRE"/>
</dbReference>
<comment type="caution">
    <text evidence="1">The sequence shown here is derived from an EMBL/GenBank/DDBJ whole genome shotgun (WGS) entry which is preliminary data.</text>
</comment>
<organism evidence="1 2">
    <name type="scientific">Microbacterium maritypicum MF109</name>
    <dbReference type="NCBI Taxonomy" id="1333857"/>
    <lineage>
        <taxon>Bacteria</taxon>
        <taxon>Bacillati</taxon>
        <taxon>Actinomycetota</taxon>
        <taxon>Actinomycetes</taxon>
        <taxon>Micrococcales</taxon>
        <taxon>Microbacteriaceae</taxon>
        <taxon>Microbacterium</taxon>
    </lineage>
</organism>
<dbReference type="NCBIfam" id="NF041823">
    <property type="entry name" value="daptide_RRE"/>
    <property type="match status" value="1"/>
</dbReference>
<dbReference type="EMBL" id="ATAO01000124">
    <property type="protein sequence ID" value="EQM81683.1"/>
    <property type="molecule type" value="Genomic_DNA"/>
</dbReference>
<reference evidence="1 2" key="1">
    <citation type="journal article" date="2013" name="Genome Announc.">
        <title>Whole-genome sequences of five oyster-associated bacteria show potential for crude oil hydrocarbon degradation.</title>
        <authorList>
            <person name="Chauhan A."/>
            <person name="Green S."/>
            <person name="Pathak A."/>
            <person name="Thomas J."/>
            <person name="Venkatramanan R."/>
        </authorList>
    </citation>
    <scope>NUCLEOTIDE SEQUENCE [LARGE SCALE GENOMIC DNA]</scope>
    <source>
        <strain evidence="1 2">MF109</strain>
    </source>
</reference>
<name>T5KDJ8_MICMQ</name>
<accession>T5KDJ8</accession>
<sequence length="318" mass="33609">MFLLESGAPAADVAKVARGDDVVLLPVESGMYDGLGSVVRYRGALREAGDELFLGEHGVELQDYVAAAFVQIVGPTVVRFFDASSGQAFLEDAELARRTGVFPSALIDPRVLLADRDALDCPREMKTPKALRVGADGSVGIGVQGRIIGTVDDLPSVLAIPLPRAAALGEVATGDGFAADLARREWIGRYLKATDLMKMLRAENGAARVSGFGWFPIDDDLSDAEPLTADPFLLETAAGFMLADTGTLRRQLLTPSTARVIAVIQTSSTIEIATERVARLRGTSSPDARDLCLQARTALNVHTGRRTGSADGTKGAEG</sequence>
<gene>
    <name evidence="1" type="ORF">L687_14445</name>
</gene>
<evidence type="ECO:0000313" key="2">
    <source>
        <dbReference type="Proteomes" id="UP000016033"/>
    </source>
</evidence>
<protein>
    <submittedName>
        <fullName evidence="1">Uncharacterized protein</fullName>
    </submittedName>
</protein>